<feature type="non-terminal residue" evidence="2">
    <location>
        <position position="1"/>
    </location>
</feature>
<evidence type="ECO:0000313" key="2">
    <source>
        <dbReference type="EMBL" id="GAI51731.1"/>
    </source>
</evidence>
<reference evidence="2" key="1">
    <citation type="journal article" date="2014" name="Front. Microbiol.">
        <title>High frequency of phylogenetically diverse reductive dehalogenase-homologous genes in deep subseafloor sedimentary metagenomes.</title>
        <authorList>
            <person name="Kawai M."/>
            <person name="Futagami T."/>
            <person name="Toyoda A."/>
            <person name="Takaki Y."/>
            <person name="Nishi S."/>
            <person name="Hori S."/>
            <person name="Arai W."/>
            <person name="Tsubouchi T."/>
            <person name="Morono Y."/>
            <person name="Uchiyama I."/>
            <person name="Ito T."/>
            <person name="Fujiyama A."/>
            <person name="Inagaki F."/>
            <person name="Takami H."/>
        </authorList>
    </citation>
    <scope>NUCLEOTIDE SEQUENCE</scope>
    <source>
        <strain evidence="2">Expedition CK06-06</strain>
    </source>
</reference>
<comment type="caution">
    <text evidence="2">The sequence shown here is derived from an EMBL/GenBank/DDBJ whole genome shotgun (WGS) entry which is preliminary data.</text>
</comment>
<feature type="compositionally biased region" description="Polar residues" evidence="1">
    <location>
        <begin position="82"/>
        <end position="103"/>
    </location>
</feature>
<name>X1QA91_9ZZZZ</name>
<sequence length="126" mass="14027">NEAAKAVAAIPEEMESYAQIRRLAHSGQFARAIQSLGESPISQSTKQHLQKVLETNNQYVIDRTFLELDSSLRMLLMNASASGLSSCSRPTTQKWSAKSFSTPEPSPLRKAPSSRGNKYYTIKNFF</sequence>
<feature type="region of interest" description="Disordered" evidence="1">
    <location>
        <begin position="82"/>
        <end position="116"/>
    </location>
</feature>
<organism evidence="2">
    <name type="scientific">marine sediment metagenome</name>
    <dbReference type="NCBI Taxonomy" id="412755"/>
    <lineage>
        <taxon>unclassified sequences</taxon>
        <taxon>metagenomes</taxon>
        <taxon>ecological metagenomes</taxon>
    </lineage>
</organism>
<proteinExistence type="predicted"/>
<dbReference type="AlphaFoldDB" id="X1QA91"/>
<gene>
    <name evidence="2" type="ORF">S06H3_58037</name>
</gene>
<evidence type="ECO:0000256" key="1">
    <source>
        <dbReference type="SAM" id="MobiDB-lite"/>
    </source>
</evidence>
<accession>X1QA91</accession>
<dbReference type="EMBL" id="BARV01037532">
    <property type="protein sequence ID" value="GAI51731.1"/>
    <property type="molecule type" value="Genomic_DNA"/>
</dbReference>
<protein>
    <submittedName>
        <fullName evidence="2">Uncharacterized protein</fullName>
    </submittedName>
</protein>